<sequence length="352" mass="39829">MRSFGCPRCRAAVSFEALTCPVCGARLGYHPPDAQFYVVQDKVADVGGIAWSECGNRSWGCNWLVDPVTGRSTCAAATFVRKRPEASDPVGLDKLADTMQWLRRLLYQLQHLGLPMQTYRQKDGALAFDLLSSITSGQPVTIGHANGVIQIDLAESLDDQRERLRIRLGEPYRTMLGHLRHEVGHYYQSILVEQPGGARLEQCRDLFGDERTSYSDEIARHYKFGAPQDWRESYISEYATMHPWEDFAECFAHYLHISDTMETAAASGMMLSTQRINDYAGPAISPRFDYSAEPFETVLSDWDWLQTFFNRINRSMGKKDLYPFEINDVVARKLAFIHQVVASAQSPVQQPA</sequence>
<comment type="caution">
    <text evidence="2">The sequence shown here is derived from an EMBL/GenBank/DDBJ whole genome shotgun (WGS) entry which is preliminary data.</text>
</comment>
<evidence type="ECO:0000313" key="3">
    <source>
        <dbReference type="Proteomes" id="UP001596356"/>
    </source>
</evidence>
<name>A0ABW2AYI4_9MICO</name>
<keyword evidence="3" id="KW-1185">Reference proteome</keyword>
<gene>
    <name evidence="2" type="ORF">ACFQBT_17430</name>
</gene>
<dbReference type="Pfam" id="PF15887">
    <property type="entry name" value="Peptidase_Mx"/>
    <property type="match status" value="1"/>
</dbReference>
<evidence type="ECO:0000259" key="1">
    <source>
        <dbReference type="Pfam" id="PF10005"/>
    </source>
</evidence>
<protein>
    <submittedName>
        <fullName evidence="2">Zinc-binding metallopeptidase</fullName>
    </submittedName>
</protein>
<reference evidence="3" key="1">
    <citation type="journal article" date="2019" name="Int. J. Syst. Evol. Microbiol.">
        <title>The Global Catalogue of Microorganisms (GCM) 10K type strain sequencing project: providing services to taxonomists for standard genome sequencing and annotation.</title>
        <authorList>
            <consortium name="The Broad Institute Genomics Platform"/>
            <consortium name="The Broad Institute Genome Sequencing Center for Infectious Disease"/>
            <person name="Wu L."/>
            <person name="Ma J."/>
        </authorList>
    </citation>
    <scope>NUCLEOTIDE SEQUENCE [LARGE SCALE GENOMIC DNA]</scope>
    <source>
        <strain evidence="3">NBRC 106593</strain>
    </source>
</reference>
<feature type="domain" description="Zinc-ribbon" evidence="1">
    <location>
        <begin position="4"/>
        <end position="87"/>
    </location>
</feature>
<dbReference type="InterPro" id="IPR031321">
    <property type="entry name" value="UCP012641"/>
</dbReference>
<dbReference type="InterPro" id="IPR024079">
    <property type="entry name" value="MetalloPept_cat_dom_sf"/>
</dbReference>
<dbReference type="Proteomes" id="UP001596356">
    <property type="component" value="Unassembled WGS sequence"/>
</dbReference>
<dbReference type="RefSeq" id="WP_377824653.1">
    <property type="nucleotide sequence ID" value="NZ_JBHSWJ010000002.1"/>
</dbReference>
<accession>A0ABW2AYI4</accession>
<dbReference type="Pfam" id="PF10005">
    <property type="entry name" value="Zn_ribbon_DZR_6"/>
    <property type="match status" value="1"/>
</dbReference>
<dbReference type="PIRSF" id="PIRSF012641">
    <property type="entry name" value="UCP012641"/>
    <property type="match status" value="1"/>
</dbReference>
<proteinExistence type="predicted"/>
<dbReference type="EMBL" id="JBHSWJ010000002">
    <property type="protein sequence ID" value="MFC6715500.1"/>
    <property type="molecule type" value="Genomic_DNA"/>
</dbReference>
<evidence type="ECO:0000313" key="2">
    <source>
        <dbReference type="EMBL" id="MFC6715500.1"/>
    </source>
</evidence>
<organism evidence="2 3">
    <name type="scientific">Branchiibius cervicis</name>
    <dbReference type="NCBI Taxonomy" id="908252"/>
    <lineage>
        <taxon>Bacteria</taxon>
        <taxon>Bacillati</taxon>
        <taxon>Actinomycetota</taxon>
        <taxon>Actinomycetes</taxon>
        <taxon>Micrococcales</taxon>
        <taxon>Dermacoccaceae</taxon>
        <taxon>Branchiibius</taxon>
    </lineage>
</organism>
<dbReference type="Gene3D" id="3.40.390.10">
    <property type="entry name" value="Collagenase (Catalytic Domain)"/>
    <property type="match status" value="1"/>
</dbReference>
<dbReference type="InterPro" id="IPR011201">
    <property type="entry name" value="Zinc-ribbon_6_bact"/>
</dbReference>